<organism evidence="1 2">
    <name type="scientific">Aplosporella prunicola CBS 121167</name>
    <dbReference type="NCBI Taxonomy" id="1176127"/>
    <lineage>
        <taxon>Eukaryota</taxon>
        <taxon>Fungi</taxon>
        <taxon>Dikarya</taxon>
        <taxon>Ascomycota</taxon>
        <taxon>Pezizomycotina</taxon>
        <taxon>Dothideomycetes</taxon>
        <taxon>Dothideomycetes incertae sedis</taxon>
        <taxon>Botryosphaeriales</taxon>
        <taxon>Aplosporellaceae</taxon>
        <taxon>Aplosporella</taxon>
    </lineage>
</organism>
<evidence type="ECO:0008006" key="3">
    <source>
        <dbReference type="Google" id="ProtNLM"/>
    </source>
</evidence>
<proteinExistence type="predicted"/>
<evidence type="ECO:0000313" key="1">
    <source>
        <dbReference type="EMBL" id="KAF2144126.1"/>
    </source>
</evidence>
<dbReference type="PANTHER" id="PTHR39214:SF1">
    <property type="entry name" value="MICROBODY (PEROXISOME) BIOGENESIS PROTEIN PEROXIN 8 (EUROFUNG)"/>
    <property type="match status" value="1"/>
</dbReference>
<gene>
    <name evidence="1" type="ORF">K452DRAFT_246312</name>
</gene>
<dbReference type="Pfam" id="PF26001">
    <property type="entry name" value="Pex8"/>
    <property type="match status" value="1"/>
</dbReference>
<dbReference type="AlphaFoldDB" id="A0A6A6BJD2"/>
<dbReference type="OrthoDB" id="2357318at2759"/>
<dbReference type="PANTHER" id="PTHR39214">
    <property type="entry name" value="MICROBODY (PEROXISOME) BIOGENESIS PROTEIN PEROXIN 8 (EUROFUNG)"/>
    <property type="match status" value="1"/>
</dbReference>
<evidence type="ECO:0000313" key="2">
    <source>
        <dbReference type="Proteomes" id="UP000799438"/>
    </source>
</evidence>
<feature type="non-terminal residue" evidence="1">
    <location>
        <position position="686"/>
    </location>
</feature>
<reference evidence="1" key="1">
    <citation type="journal article" date="2020" name="Stud. Mycol.">
        <title>101 Dothideomycetes genomes: a test case for predicting lifestyles and emergence of pathogens.</title>
        <authorList>
            <person name="Haridas S."/>
            <person name="Albert R."/>
            <person name="Binder M."/>
            <person name="Bloem J."/>
            <person name="Labutti K."/>
            <person name="Salamov A."/>
            <person name="Andreopoulos B."/>
            <person name="Baker S."/>
            <person name="Barry K."/>
            <person name="Bills G."/>
            <person name="Bluhm B."/>
            <person name="Cannon C."/>
            <person name="Castanera R."/>
            <person name="Culley D."/>
            <person name="Daum C."/>
            <person name="Ezra D."/>
            <person name="Gonzalez J."/>
            <person name="Henrissat B."/>
            <person name="Kuo A."/>
            <person name="Liang C."/>
            <person name="Lipzen A."/>
            <person name="Lutzoni F."/>
            <person name="Magnuson J."/>
            <person name="Mondo S."/>
            <person name="Nolan M."/>
            <person name="Ohm R."/>
            <person name="Pangilinan J."/>
            <person name="Park H.-J."/>
            <person name="Ramirez L."/>
            <person name="Alfaro M."/>
            <person name="Sun H."/>
            <person name="Tritt A."/>
            <person name="Yoshinaga Y."/>
            <person name="Zwiers L.-H."/>
            <person name="Turgeon B."/>
            <person name="Goodwin S."/>
            <person name="Spatafora J."/>
            <person name="Crous P."/>
            <person name="Grigoriev I."/>
        </authorList>
    </citation>
    <scope>NUCLEOTIDE SEQUENCE</scope>
    <source>
        <strain evidence="1">CBS 121167</strain>
    </source>
</reference>
<keyword evidence="2" id="KW-1185">Reference proteome</keyword>
<sequence length="686" mass="74731">MPADRLLGTLLRSLQTYADQQDTPRLLGTAASLLTTLTNPLNIQLLTAQLLLAPAIWDRPDGLHTCLRFVGLFHSAARAVLKHDREVRHGTAPPLMPGQPPVGGGLSTDDWVRAVVRGADERSQRWRHLMVLSGLLLASAAGIEEEAVLSNSLRSTLEGALVQATNLALVEARDGDELGAHCIAMVLNHVFPTLREAERAQFDYDRLLPVLLGTAFFSTEGFQSAYFLGAVDPDVREVKPRRFNWSAESHSYQQLQSIMRRPLVTNMGPLSRLIAHAVENVRDPWLIQTMMDDLAGFARALCLQWRQNKLSGIDSSEETLFLEEETVRITLPLLWRMLKAALFATMIILRSALGRMLNDGALAADSVAPVLAAHALHTLRHLYFITSRLGADSFSQYTFSYLTAMDILTQYPMQSDAFIKAIKPPTSGHIPPHPLDRTLDLYFLNTAEHFTLAISPSTAEDVIIAAANPYLGAGGSARLVPLFEAAHSVMLAVLVAPAAAPLAARLLPFYATALFAAFPQALSPRQFRLAFRTLLRVAAPPAPLAQQLPDLPAVLLEMLRSRALNAPATPLPSPVTTASTPSPPPPMVDAADPAFTPTEQSTLTLTLLDALPQLPAPLLDEWLPLAADATNRVDEAGGARAAVRRRFWEVLVGGEMDPERGQVAVAWWCSRGGRELVLFGEGSEEV</sequence>
<protein>
    <recommendedName>
        <fullName evidence="3">Peroxisomal membrane protein PEX17</fullName>
    </recommendedName>
</protein>
<accession>A0A6A6BJD2</accession>
<dbReference type="EMBL" id="ML995480">
    <property type="protein sequence ID" value="KAF2144126.1"/>
    <property type="molecule type" value="Genomic_DNA"/>
</dbReference>
<dbReference type="InterPro" id="IPR055334">
    <property type="entry name" value="PEX8-like"/>
</dbReference>
<dbReference type="Proteomes" id="UP000799438">
    <property type="component" value="Unassembled WGS sequence"/>
</dbReference>
<dbReference type="GeneID" id="54295508"/>
<dbReference type="RefSeq" id="XP_033399838.1">
    <property type="nucleotide sequence ID" value="XM_033538012.1"/>
</dbReference>
<name>A0A6A6BJD2_9PEZI</name>